<dbReference type="Gene3D" id="2.60.120.620">
    <property type="entry name" value="q2cbj1_9rhob like domain"/>
    <property type="match status" value="1"/>
</dbReference>
<dbReference type="PANTHER" id="PTHR20883">
    <property type="entry name" value="PHYTANOYL-COA DIOXYGENASE DOMAIN CONTAINING 1"/>
    <property type="match status" value="1"/>
</dbReference>
<reference evidence="1 2" key="1">
    <citation type="submission" date="2018-01" db="EMBL/GenBank/DDBJ databases">
        <title>The draft genome sequence of Halioglobus japonicus S1-36.</title>
        <authorList>
            <person name="Du Z.-J."/>
            <person name="Shi M.-J."/>
        </authorList>
    </citation>
    <scope>NUCLEOTIDE SEQUENCE [LARGE SCALE GENOMIC DNA]</scope>
    <source>
        <strain evidence="1 2">S1-36</strain>
    </source>
</reference>
<name>A0AAP8MB78_9GAMM</name>
<dbReference type="SUPFAM" id="SSF51197">
    <property type="entry name" value="Clavaminate synthase-like"/>
    <property type="match status" value="1"/>
</dbReference>
<organism evidence="1 2">
    <name type="scientific">Halioglobus japonicus</name>
    <dbReference type="NCBI Taxonomy" id="930805"/>
    <lineage>
        <taxon>Bacteria</taxon>
        <taxon>Pseudomonadati</taxon>
        <taxon>Pseudomonadota</taxon>
        <taxon>Gammaproteobacteria</taxon>
        <taxon>Cellvibrionales</taxon>
        <taxon>Halieaceae</taxon>
        <taxon>Halioglobus</taxon>
    </lineage>
</organism>
<dbReference type="RefSeq" id="WP_084200925.1">
    <property type="nucleotide sequence ID" value="NZ_BMYL01000008.1"/>
</dbReference>
<sequence>MIDWDLSDLDSAAPFFEANALLGDPERLRQRMERDGYLFFRSLLPVEPLQALREQLTAILARRGWIQGGEQRLNARVASLPHREGDEEYIATLRETVRLESLHSLPHRSELMQLMQDLLGPGAFPHPLSITRLVYPRAPELSTPPHQDYPNNQGTEQLTAAWIPLADCYREQGSLAILEGSHRYGLLPLQFHLGPGNRKAVTDERLAECRWVASDFKLGDVLLFPSLTLHRALDNSSEENLRLSVDYRYQPAGAELTPSCLKPHFDCLPWSEIYRGWHSDELQYYWRSCDYQEVPWREALHALPEGHLDEALRDEILYEKAILERYGKSPEQPR</sequence>
<dbReference type="GO" id="GO:0016706">
    <property type="term" value="F:2-oxoglutarate-dependent dioxygenase activity"/>
    <property type="evidence" value="ECO:0007669"/>
    <property type="project" value="UniProtKB-ARBA"/>
</dbReference>
<gene>
    <name evidence="1" type="ORF">C0029_18435</name>
</gene>
<dbReference type="Proteomes" id="UP000235162">
    <property type="component" value="Unassembled WGS sequence"/>
</dbReference>
<dbReference type="PANTHER" id="PTHR20883:SF14">
    <property type="entry name" value="PHYTANOYL-COA DIOXYGENASE"/>
    <property type="match status" value="1"/>
</dbReference>
<protein>
    <recommendedName>
        <fullName evidence="3">1-deoxypentalenic acid 11-beta-hydroxylase</fullName>
    </recommendedName>
</protein>
<comment type="caution">
    <text evidence="1">The sequence shown here is derived from an EMBL/GenBank/DDBJ whole genome shotgun (WGS) entry which is preliminary data.</text>
</comment>
<accession>A0AAP8MB78</accession>
<dbReference type="KEGG" id="hja:BST95_18730"/>
<dbReference type="InterPro" id="IPR008775">
    <property type="entry name" value="Phytyl_CoA_dOase-like"/>
</dbReference>
<proteinExistence type="predicted"/>
<dbReference type="AlphaFoldDB" id="A0AAP8MB78"/>
<evidence type="ECO:0000313" key="1">
    <source>
        <dbReference type="EMBL" id="PLW84595.1"/>
    </source>
</evidence>
<keyword evidence="2" id="KW-1185">Reference proteome</keyword>
<dbReference type="Pfam" id="PF05721">
    <property type="entry name" value="PhyH"/>
    <property type="match status" value="1"/>
</dbReference>
<evidence type="ECO:0008006" key="3">
    <source>
        <dbReference type="Google" id="ProtNLM"/>
    </source>
</evidence>
<dbReference type="EMBL" id="PKUR01000007">
    <property type="protein sequence ID" value="PLW84595.1"/>
    <property type="molecule type" value="Genomic_DNA"/>
</dbReference>
<evidence type="ECO:0000313" key="2">
    <source>
        <dbReference type="Proteomes" id="UP000235162"/>
    </source>
</evidence>
<dbReference type="GO" id="GO:0005506">
    <property type="term" value="F:iron ion binding"/>
    <property type="evidence" value="ECO:0007669"/>
    <property type="project" value="UniProtKB-ARBA"/>
</dbReference>